<dbReference type="AlphaFoldDB" id="A0A4V6D8R7"/>
<feature type="region of interest" description="Disordered" evidence="1">
    <location>
        <begin position="1"/>
        <end position="29"/>
    </location>
</feature>
<evidence type="ECO:0000313" key="3">
    <source>
        <dbReference type="Proteomes" id="UP000298652"/>
    </source>
</evidence>
<evidence type="ECO:0000313" key="2">
    <source>
        <dbReference type="EMBL" id="TKW23086.1"/>
    </source>
</evidence>
<proteinExistence type="predicted"/>
<sequence length="63" mass="7051">MAPDVFSAMETTWEPEKGHIDHRGRKRGGWTQHVKMASGPVFGQENVCYRSCEPENGHIGRPG</sequence>
<reference evidence="2" key="1">
    <citation type="submission" date="2019-03" db="EMBL/GenBank/DDBJ databases">
        <title>WGS assembly of Setaria viridis.</title>
        <authorList>
            <person name="Huang P."/>
            <person name="Jenkins J."/>
            <person name="Grimwood J."/>
            <person name="Barry K."/>
            <person name="Healey A."/>
            <person name="Mamidi S."/>
            <person name="Sreedasyam A."/>
            <person name="Shu S."/>
            <person name="Feldman M."/>
            <person name="Wu J."/>
            <person name="Yu Y."/>
            <person name="Chen C."/>
            <person name="Johnson J."/>
            <person name="Rokhsar D."/>
            <person name="Baxter I."/>
            <person name="Schmutz J."/>
            <person name="Brutnell T."/>
            <person name="Kellogg E."/>
        </authorList>
    </citation>
    <scope>NUCLEOTIDE SEQUENCE [LARGE SCALE GENOMIC DNA]</scope>
</reference>
<dbReference type="Gramene" id="TKW23086">
    <property type="protein sequence ID" value="TKW23086"/>
    <property type="gene ID" value="SEVIR_4G270400v2"/>
</dbReference>
<protein>
    <submittedName>
        <fullName evidence="2">Uncharacterized protein</fullName>
    </submittedName>
</protein>
<dbReference type="Proteomes" id="UP000298652">
    <property type="component" value="Chromosome 4"/>
</dbReference>
<name>A0A4V6D8R7_SETVI</name>
<organism evidence="2 3">
    <name type="scientific">Setaria viridis</name>
    <name type="common">Green bristlegrass</name>
    <name type="synonym">Setaria italica subsp. viridis</name>
    <dbReference type="NCBI Taxonomy" id="4556"/>
    <lineage>
        <taxon>Eukaryota</taxon>
        <taxon>Viridiplantae</taxon>
        <taxon>Streptophyta</taxon>
        <taxon>Embryophyta</taxon>
        <taxon>Tracheophyta</taxon>
        <taxon>Spermatophyta</taxon>
        <taxon>Magnoliopsida</taxon>
        <taxon>Liliopsida</taxon>
        <taxon>Poales</taxon>
        <taxon>Poaceae</taxon>
        <taxon>PACMAD clade</taxon>
        <taxon>Panicoideae</taxon>
        <taxon>Panicodae</taxon>
        <taxon>Paniceae</taxon>
        <taxon>Cenchrinae</taxon>
        <taxon>Setaria</taxon>
    </lineage>
</organism>
<dbReference type="EMBL" id="CM016555">
    <property type="protein sequence ID" value="TKW23086.1"/>
    <property type="molecule type" value="Genomic_DNA"/>
</dbReference>
<evidence type="ECO:0000256" key="1">
    <source>
        <dbReference type="SAM" id="MobiDB-lite"/>
    </source>
</evidence>
<keyword evidence="3" id="KW-1185">Reference proteome</keyword>
<gene>
    <name evidence="2" type="ORF">SEVIR_4G270400v2</name>
</gene>
<accession>A0A4V6D8R7</accession>